<proteinExistence type="predicted"/>
<gene>
    <name evidence="1" type="ORF">GCM10023333_28660</name>
</gene>
<comment type="caution">
    <text evidence="1">The sequence shown here is derived from an EMBL/GenBank/DDBJ whole genome shotgun (WGS) entry which is preliminary data.</text>
</comment>
<organism evidence="1 2">
    <name type="scientific">Ferrimonas pelagia</name>
    <dbReference type="NCBI Taxonomy" id="1177826"/>
    <lineage>
        <taxon>Bacteria</taxon>
        <taxon>Pseudomonadati</taxon>
        <taxon>Pseudomonadota</taxon>
        <taxon>Gammaproteobacteria</taxon>
        <taxon>Alteromonadales</taxon>
        <taxon>Ferrimonadaceae</taxon>
        <taxon>Ferrimonas</taxon>
    </lineage>
</organism>
<dbReference type="Proteomes" id="UP001499988">
    <property type="component" value="Unassembled WGS sequence"/>
</dbReference>
<keyword evidence="2" id="KW-1185">Reference proteome</keyword>
<evidence type="ECO:0008006" key="3">
    <source>
        <dbReference type="Google" id="ProtNLM"/>
    </source>
</evidence>
<reference evidence="2" key="1">
    <citation type="journal article" date="2019" name="Int. J. Syst. Evol. Microbiol.">
        <title>The Global Catalogue of Microorganisms (GCM) 10K type strain sequencing project: providing services to taxonomists for standard genome sequencing and annotation.</title>
        <authorList>
            <consortium name="The Broad Institute Genomics Platform"/>
            <consortium name="The Broad Institute Genome Sequencing Center for Infectious Disease"/>
            <person name="Wu L."/>
            <person name="Ma J."/>
        </authorList>
    </citation>
    <scope>NUCLEOTIDE SEQUENCE [LARGE SCALE GENOMIC DNA]</scope>
    <source>
        <strain evidence="2">JCM 18401</strain>
    </source>
</reference>
<evidence type="ECO:0000313" key="1">
    <source>
        <dbReference type="EMBL" id="GAA4893765.1"/>
    </source>
</evidence>
<name>A0ABP9F7K7_9GAMM</name>
<protein>
    <recommendedName>
        <fullName evidence="3">L-2-amino-thiazoline-4-carboxylic acid hydrolase</fullName>
    </recommendedName>
</protein>
<dbReference type="RefSeq" id="WP_345336114.1">
    <property type="nucleotide sequence ID" value="NZ_BAABJZ010000091.1"/>
</dbReference>
<dbReference type="EMBL" id="BAABJZ010000091">
    <property type="protein sequence ID" value="GAA4893765.1"/>
    <property type="molecule type" value="Genomic_DNA"/>
</dbReference>
<sequence length="184" mass="21170">MNKYLFASVMHTNMRIADKFKPYSHVIRAGNKLLFWHLIRQYKKQGLEGWKKNWEPAFAEYGRHRSKHLVARMNIDANDAKSIGQYHDFEDPIFGVKGYWDTTENGEPVRVETACSACEQLMKATDDQQCRSDFCRHLVESMEQATGSAINSKYQVEAIALMTEGDETCQFVHRITNEAAEKAA</sequence>
<evidence type="ECO:0000313" key="2">
    <source>
        <dbReference type="Proteomes" id="UP001499988"/>
    </source>
</evidence>
<accession>A0ABP9F7K7</accession>